<comment type="caution">
    <text evidence="3">The sequence shown here is derived from an EMBL/GenBank/DDBJ whole genome shotgun (WGS) entry which is preliminary data.</text>
</comment>
<feature type="chain" id="PRO_5046795623" evidence="1">
    <location>
        <begin position="30"/>
        <end position="718"/>
    </location>
</feature>
<feature type="domain" description="Mannosyl-glycoprotein endo-beta-N-acetylglucosamidase-like" evidence="2">
    <location>
        <begin position="560"/>
        <end position="713"/>
    </location>
</feature>
<dbReference type="Proteomes" id="UP001623592">
    <property type="component" value="Unassembled WGS sequence"/>
</dbReference>
<keyword evidence="1" id="KW-0732">Signal</keyword>
<sequence>MNDISILRKVVIAAVFAFIIMALQQNVQAATGSQTGQVTSTNPKIVSVTRSSDVVFQNDTLKIGVLSNVSSNVQYRFWIYSYDDGKWRDLFNGYSTPVSGNQKYEVNVNNLSVGKYKISVWVKTAGTTGSIKSSIGLGSCDDYYAFDENCNPKINVQNLSSQIYQNDDVTLTAQSDIAGKVQYRVFVNKLNTNEWLDKSNGYSSPVDGTTPFTIDIGKFSDYGDYRISVWVKRYGKEGIYTSNIGLGGCDNYYCFSKHINPIPQIKSAQINNMTIGSNPSIKLLSNISEKVQYRVFINKSGNNWDDVTGGYSSPVNGNVYYTTKLNEKLSSGKYRISVWVKNAGTDGKLVSNQGLGSCDNYYVLEKVCAPTINVTSSPSSLIEGDTLKLNVSTPELNEVQYRVFVSSGSSNIWTDATNGYTSPVSGSASYELSINPPFKPGKYRVSIWVKEANTEGNIQSSQGLGSCDNYYCFTQVVNPKSSGNISYTQTNYGYTIQQVLNMELSQQPVYENSNGQWVAADSNTILKYLDPTNYINDVFGRFEFLKLTYYDGISADDINNVLRGKGVLENKGAVFLQAAANSNINPMYLVSHALLETGNGTSNLATGITVNGKTVYNMFGIGAYDANADYYGSQYAYSQGWFSVDAAINGGAKFVSSSYINNPNYNQDTLYKMRWNPNDPSHQYATDVKWAINQIYNIKSLYDLCPAAKLIFDLPNFK</sequence>
<keyword evidence="4" id="KW-1185">Reference proteome</keyword>
<gene>
    <name evidence="3" type="ORF">ACJDT4_14970</name>
</gene>
<accession>A0ABW8TGR2</accession>
<feature type="signal peptide" evidence="1">
    <location>
        <begin position="1"/>
        <end position="29"/>
    </location>
</feature>
<dbReference type="EMBL" id="JBJIAA010000012">
    <property type="protein sequence ID" value="MFL0251718.1"/>
    <property type="molecule type" value="Genomic_DNA"/>
</dbReference>
<evidence type="ECO:0000313" key="3">
    <source>
        <dbReference type="EMBL" id="MFL0251718.1"/>
    </source>
</evidence>
<dbReference type="SMART" id="SM00047">
    <property type="entry name" value="LYZ2"/>
    <property type="match status" value="1"/>
</dbReference>
<organism evidence="3 4">
    <name type="scientific">Clostridium neuense</name>
    <dbReference type="NCBI Taxonomy" id="1728934"/>
    <lineage>
        <taxon>Bacteria</taxon>
        <taxon>Bacillati</taxon>
        <taxon>Bacillota</taxon>
        <taxon>Clostridia</taxon>
        <taxon>Eubacteriales</taxon>
        <taxon>Clostridiaceae</taxon>
        <taxon>Clostridium</taxon>
    </lineage>
</organism>
<dbReference type="RefSeq" id="WP_406788369.1">
    <property type="nucleotide sequence ID" value="NZ_JBJIAA010000012.1"/>
</dbReference>
<evidence type="ECO:0000259" key="2">
    <source>
        <dbReference type="SMART" id="SM00047"/>
    </source>
</evidence>
<dbReference type="InterPro" id="IPR002901">
    <property type="entry name" value="MGlyc_endo_b_GlcNAc-like_dom"/>
</dbReference>
<dbReference type="Gene3D" id="1.10.530.10">
    <property type="match status" value="1"/>
</dbReference>
<proteinExistence type="predicted"/>
<reference evidence="3 4" key="1">
    <citation type="submission" date="2024-11" db="EMBL/GenBank/DDBJ databases">
        <authorList>
            <person name="Heng Y.C."/>
            <person name="Lim A.C.H."/>
            <person name="Lee J.K.Y."/>
            <person name="Kittelmann S."/>
        </authorList>
    </citation>
    <scope>NUCLEOTIDE SEQUENCE [LARGE SCALE GENOMIC DNA]</scope>
    <source>
        <strain evidence="3 4">WILCCON 0114</strain>
    </source>
</reference>
<evidence type="ECO:0000313" key="4">
    <source>
        <dbReference type="Proteomes" id="UP001623592"/>
    </source>
</evidence>
<evidence type="ECO:0000256" key="1">
    <source>
        <dbReference type="SAM" id="SignalP"/>
    </source>
</evidence>
<protein>
    <submittedName>
        <fullName evidence="3">N-acetylglucosaminidase</fullName>
    </submittedName>
</protein>
<dbReference type="Pfam" id="PF01832">
    <property type="entry name" value="Glucosaminidase"/>
    <property type="match status" value="1"/>
</dbReference>
<name>A0ABW8TGR2_9CLOT</name>